<protein>
    <submittedName>
        <fullName evidence="2">Uncharacterized protein</fullName>
    </submittedName>
</protein>
<reference evidence="2 3" key="1">
    <citation type="journal article" date="2019" name="Commun. Biol.">
        <title>The bagworm genome reveals a unique fibroin gene that provides high tensile strength.</title>
        <authorList>
            <person name="Kono N."/>
            <person name="Nakamura H."/>
            <person name="Ohtoshi R."/>
            <person name="Tomita M."/>
            <person name="Numata K."/>
            <person name="Arakawa K."/>
        </authorList>
    </citation>
    <scope>NUCLEOTIDE SEQUENCE [LARGE SCALE GENOMIC DNA]</scope>
</reference>
<feature type="region of interest" description="Disordered" evidence="1">
    <location>
        <begin position="51"/>
        <end position="71"/>
    </location>
</feature>
<comment type="caution">
    <text evidence="2">The sequence shown here is derived from an EMBL/GenBank/DDBJ whole genome shotgun (WGS) entry which is preliminary data.</text>
</comment>
<proteinExistence type="predicted"/>
<dbReference type="EMBL" id="BGZK01000137">
    <property type="protein sequence ID" value="GBP22178.1"/>
    <property type="molecule type" value="Genomic_DNA"/>
</dbReference>
<organism evidence="2 3">
    <name type="scientific">Eumeta variegata</name>
    <name type="common">Bagworm moth</name>
    <name type="synonym">Eumeta japonica</name>
    <dbReference type="NCBI Taxonomy" id="151549"/>
    <lineage>
        <taxon>Eukaryota</taxon>
        <taxon>Metazoa</taxon>
        <taxon>Ecdysozoa</taxon>
        <taxon>Arthropoda</taxon>
        <taxon>Hexapoda</taxon>
        <taxon>Insecta</taxon>
        <taxon>Pterygota</taxon>
        <taxon>Neoptera</taxon>
        <taxon>Endopterygota</taxon>
        <taxon>Lepidoptera</taxon>
        <taxon>Glossata</taxon>
        <taxon>Ditrysia</taxon>
        <taxon>Tineoidea</taxon>
        <taxon>Psychidae</taxon>
        <taxon>Oiketicinae</taxon>
        <taxon>Eumeta</taxon>
    </lineage>
</organism>
<sequence>MRAAESRGIDKKHTHQNISKSRQFPSTPYHDGGKWRGSEWVVFGAGGPFGARLDRTAGPTGANIANLGPGI</sequence>
<accession>A0A4C1U7C0</accession>
<evidence type="ECO:0000313" key="2">
    <source>
        <dbReference type="EMBL" id="GBP22178.1"/>
    </source>
</evidence>
<feature type="compositionally biased region" description="Basic and acidic residues" evidence="1">
    <location>
        <begin position="1"/>
        <end position="11"/>
    </location>
</feature>
<gene>
    <name evidence="2" type="ORF">EVAR_10688_1</name>
</gene>
<evidence type="ECO:0000256" key="1">
    <source>
        <dbReference type="SAM" id="MobiDB-lite"/>
    </source>
</evidence>
<feature type="compositionally biased region" description="Polar residues" evidence="1">
    <location>
        <begin position="16"/>
        <end position="26"/>
    </location>
</feature>
<evidence type="ECO:0000313" key="3">
    <source>
        <dbReference type="Proteomes" id="UP000299102"/>
    </source>
</evidence>
<name>A0A4C1U7C0_EUMVA</name>
<feature type="region of interest" description="Disordered" evidence="1">
    <location>
        <begin position="1"/>
        <end position="34"/>
    </location>
</feature>
<keyword evidence="3" id="KW-1185">Reference proteome</keyword>
<dbReference type="AlphaFoldDB" id="A0A4C1U7C0"/>
<dbReference type="Proteomes" id="UP000299102">
    <property type="component" value="Unassembled WGS sequence"/>
</dbReference>